<protein>
    <recommendedName>
        <fullName evidence="3">RRM domain-containing protein</fullName>
    </recommendedName>
</protein>
<reference evidence="4 5" key="1">
    <citation type="submission" date="2024-03" db="EMBL/GenBank/DDBJ databases">
        <title>The genome assembly and annotation of the cricket Gryllus longicercus Weissman &amp; Gray.</title>
        <authorList>
            <person name="Szrajer S."/>
            <person name="Gray D."/>
            <person name="Ylla G."/>
        </authorList>
    </citation>
    <scope>NUCLEOTIDE SEQUENCE [LARGE SCALE GENOMIC DNA]</scope>
    <source>
        <strain evidence="4">DAG 2021-001</strain>
        <tissue evidence="4">Whole body minus gut</tissue>
    </source>
</reference>
<dbReference type="SUPFAM" id="SSF54928">
    <property type="entry name" value="RNA-binding domain, RBD"/>
    <property type="match status" value="1"/>
</dbReference>
<sequence length="446" mass="50527">MAKICNSRSKVYETRGVVEDEPVEHIESEGERLIKQMVQKQLDPHVNLGQELKREQNFKSVQETLPLTAYVRGETTLKEFEQTTEKVAHIEELKSFGLSNDEIQLLLDYKRDILAEKYKKTDRSILSSQIESILKKIECAKTESNYSLEQSSSLTNNRHERELGLCVKPESVHTKLLKFVLSCQKTKTDARPPDHPINNLKNIEKELFGHVAGAKKKKKSGVNKYAKLSPGSNETVFQRFSYENGNSLWDVTKVKTCTRRKSPETSSHVYTCKPECLYTVKKGEIIPIDKRNAVEKKDKIESNIFKCNDEFVVSDMRESTIPLVPLEDISKNCLSIQEIKSISKFANYVEGTPSKVLYVKNLAGSVINDDLVSLFGHFESDSGTRIMYRLLTGRMRGQAFVTFPSTSLALKAMKLVNGYVLKGKPLILHFGKAKEDHDGGNNDAVR</sequence>
<dbReference type="PANTHER" id="PTHR16105:SF2">
    <property type="entry name" value="RNA-BINDING PROTEIN 41"/>
    <property type="match status" value="1"/>
</dbReference>
<dbReference type="InterPro" id="IPR035979">
    <property type="entry name" value="RBD_domain_sf"/>
</dbReference>
<dbReference type="GO" id="GO:0030626">
    <property type="term" value="F:U12 snRNA binding"/>
    <property type="evidence" value="ECO:0007669"/>
    <property type="project" value="TreeGrafter"/>
</dbReference>
<dbReference type="GO" id="GO:0000398">
    <property type="term" value="P:mRNA splicing, via spliceosome"/>
    <property type="evidence" value="ECO:0007669"/>
    <property type="project" value="TreeGrafter"/>
</dbReference>
<dbReference type="EMBL" id="JAZDUA010000065">
    <property type="protein sequence ID" value="KAK7870053.1"/>
    <property type="molecule type" value="Genomic_DNA"/>
</dbReference>
<keyword evidence="5" id="KW-1185">Reference proteome</keyword>
<dbReference type="AlphaFoldDB" id="A0AAN9VTL9"/>
<gene>
    <name evidence="4" type="ORF">R5R35_012008</name>
</gene>
<dbReference type="SMART" id="SM00360">
    <property type="entry name" value="RRM"/>
    <property type="match status" value="1"/>
</dbReference>
<proteinExistence type="predicted"/>
<dbReference type="InterPro" id="IPR045164">
    <property type="entry name" value="RBM41/RNPC3"/>
</dbReference>
<dbReference type="GO" id="GO:0097157">
    <property type="term" value="F:pre-mRNA intronic binding"/>
    <property type="evidence" value="ECO:0007669"/>
    <property type="project" value="TreeGrafter"/>
</dbReference>
<dbReference type="Proteomes" id="UP001378592">
    <property type="component" value="Unassembled WGS sequence"/>
</dbReference>
<dbReference type="InterPro" id="IPR012677">
    <property type="entry name" value="Nucleotide-bd_a/b_plait_sf"/>
</dbReference>
<dbReference type="PANTHER" id="PTHR16105">
    <property type="entry name" value="RNA-BINDING REGION-CONTAINING PROTEIN 3"/>
    <property type="match status" value="1"/>
</dbReference>
<dbReference type="PROSITE" id="PS50102">
    <property type="entry name" value="RRM"/>
    <property type="match status" value="1"/>
</dbReference>
<dbReference type="Pfam" id="PF00076">
    <property type="entry name" value="RRM_1"/>
    <property type="match status" value="1"/>
</dbReference>
<dbReference type="GO" id="GO:0005689">
    <property type="term" value="C:U12-type spliceosomal complex"/>
    <property type="evidence" value="ECO:0007669"/>
    <property type="project" value="TreeGrafter"/>
</dbReference>
<evidence type="ECO:0000256" key="1">
    <source>
        <dbReference type="ARBA" id="ARBA00022884"/>
    </source>
</evidence>
<evidence type="ECO:0000259" key="3">
    <source>
        <dbReference type="PROSITE" id="PS50102"/>
    </source>
</evidence>
<accession>A0AAN9VTL9</accession>
<evidence type="ECO:0000313" key="4">
    <source>
        <dbReference type="EMBL" id="KAK7870053.1"/>
    </source>
</evidence>
<keyword evidence="1 2" id="KW-0694">RNA-binding</keyword>
<comment type="caution">
    <text evidence="4">The sequence shown here is derived from an EMBL/GenBank/DDBJ whole genome shotgun (WGS) entry which is preliminary data.</text>
</comment>
<name>A0AAN9VTL9_9ORTH</name>
<dbReference type="Gene3D" id="3.30.70.330">
    <property type="match status" value="1"/>
</dbReference>
<evidence type="ECO:0000313" key="5">
    <source>
        <dbReference type="Proteomes" id="UP001378592"/>
    </source>
</evidence>
<feature type="domain" description="RRM" evidence="3">
    <location>
        <begin position="355"/>
        <end position="433"/>
    </location>
</feature>
<evidence type="ECO:0000256" key="2">
    <source>
        <dbReference type="PROSITE-ProRule" id="PRU00176"/>
    </source>
</evidence>
<dbReference type="InterPro" id="IPR000504">
    <property type="entry name" value="RRM_dom"/>
</dbReference>
<organism evidence="4 5">
    <name type="scientific">Gryllus longicercus</name>
    <dbReference type="NCBI Taxonomy" id="2509291"/>
    <lineage>
        <taxon>Eukaryota</taxon>
        <taxon>Metazoa</taxon>
        <taxon>Ecdysozoa</taxon>
        <taxon>Arthropoda</taxon>
        <taxon>Hexapoda</taxon>
        <taxon>Insecta</taxon>
        <taxon>Pterygota</taxon>
        <taxon>Neoptera</taxon>
        <taxon>Polyneoptera</taxon>
        <taxon>Orthoptera</taxon>
        <taxon>Ensifera</taxon>
        <taxon>Gryllidea</taxon>
        <taxon>Grylloidea</taxon>
        <taxon>Gryllidae</taxon>
        <taxon>Gryllinae</taxon>
        <taxon>Gryllus</taxon>
    </lineage>
</organism>